<keyword evidence="1" id="KW-0723">Serine/threonine-protein kinase</keyword>
<dbReference type="FunFam" id="3.30.200.20:FF:000040">
    <property type="entry name" value="Dual specificity mitogen-activated protein kinase kinase"/>
    <property type="match status" value="1"/>
</dbReference>
<keyword evidence="3" id="KW-0808">Transferase</keyword>
<comment type="catalytic activity">
    <reaction evidence="12">
        <text>L-tyrosyl-[protein] + ATP = O-phospho-L-tyrosyl-[protein] + ADP + H(+)</text>
        <dbReference type="Rhea" id="RHEA:10596"/>
        <dbReference type="Rhea" id="RHEA-COMP:10136"/>
        <dbReference type="Rhea" id="RHEA-COMP:20101"/>
        <dbReference type="ChEBI" id="CHEBI:15378"/>
        <dbReference type="ChEBI" id="CHEBI:30616"/>
        <dbReference type="ChEBI" id="CHEBI:46858"/>
        <dbReference type="ChEBI" id="CHEBI:61978"/>
        <dbReference type="ChEBI" id="CHEBI:456216"/>
        <dbReference type="EC" id="2.7.12.2"/>
    </reaction>
</comment>
<dbReference type="Gene3D" id="1.10.510.10">
    <property type="entry name" value="Transferase(Phosphotransferase) domain 1"/>
    <property type="match status" value="1"/>
</dbReference>
<dbReference type="Proteomes" id="UP000681722">
    <property type="component" value="Unassembled WGS sequence"/>
</dbReference>
<dbReference type="EMBL" id="CAJNOQ010002091">
    <property type="protein sequence ID" value="CAF0938226.1"/>
    <property type="molecule type" value="Genomic_DNA"/>
</dbReference>
<dbReference type="InterPro" id="IPR052468">
    <property type="entry name" value="Dual_spec_MAPK_kinase"/>
</dbReference>
<evidence type="ECO:0000256" key="9">
    <source>
        <dbReference type="ARBA" id="ARBA00038999"/>
    </source>
</evidence>
<keyword evidence="2" id="KW-0597">Phosphoprotein</keyword>
<accession>A0A814C4L3</accession>
<evidence type="ECO:0000256" key="11">
    <source>
        <dbReference type="ARBA" id="ARBA00049299"/>
    </source>
</evidence>
<dbReference type="EMBL" id="CAJOBC010002091">
    <property type="protein sequence ID" value="CAF3715090.1"/>
    <property type="molecule type" value="Genomic_DNA"/>
</dbReference>
<keyword evidence="6" id="KW-0067">ATP-binding</keyword>
<comment type="catalytic activity">
    <reaction evidence="11">
        <text>L-threonyl-[protein] + ATP = O-phospho-L-threonyl-[protein] + ADP + H(+)</text>
        <dbReference type="Rhea" id="RHEA:46608"/>
        <dbReference type="Rhea" id="RHEA-COMP:11060"/>
        <dbReference type="Rhea" id="RHEA-COMP:11605"/>
        <dbReference type="ChEBI" id="CHEBI:15378"/>
        <dbReference type="ChEBI" id="CHEBI:30013"/>
        <dbReference type="ChEBI" id="CHEBI:30616"/>
        <dbReference type="ChEBI" id="CHEBI:61977"/>
        <dbReference type="ChEBI" id="CHEBI:456216"/>
        <dbReference type="EC" id="2.7.12.2"/>
    </reaction>
</comment>
<dbReference type="GO" id="GO:0004713">
    <property type="term" value="F:protein tyrosine kinase activity"/>
    <property type="evidence" value="ECO:0007669"/>
    <property type="project" value="UniProtKB-KW"/>
</dbReference>
<evidence type="ECO:0000313" key="15">
    <source>
        <dbReference type="EMBL" id="CAF0938226.1"/>
    </source>
</evidence>
<dbReference type="EC" id="2.7.12.2" evidence="9"/>
<evidence type="ECO:0000256" key="10">
    <source>
        <dbReference type="ARBA" id="ARBA00049014"/>
    </source>
</evidence>
<dbReference type="Pfam" id="PF00069">
    <property type="entry name" value="Pkinase"/>
    <property type="match status" value="1"/>
</dbReference>
<dbReference type="GO" id="GO:0004674">
    <property type="term" value="F:protein serine/threonine kinase activity"/>
    <property type="evidence" value="ECO:0007669"/>
    <property type="project" value="UniProtKB-KW"/>
</dbReference>
<dbReference type="Proteomes" id="UP000663829">
    <property type="component" value="Unassembled WGS sequence"/>
</dbReference>
<keyword evidence="5" id="KW-0418">Kinase</keyword>
<dbReference type="GO" id="GO:0004708">
    <property type="term" value="F:MAP kinase kinase activity"/>
    <property type="evidence" value="ECO:0007669"/>
    <property type="project" value="UniProtKB-EC"/>
</dbReference>
<gene>
    <name evidence="15" type="ORF">GPM918_LOCUS10562</name>
    <name evidence="16" type="ORF">SRO942_LOCUS10563</name>
</gene>
<proteinExistence type="inferred from homology"/>
<evidence type="ECO:0000313" key="17">
    <source>
        <dbReference type="Proteomes" id="UP000663829"/>
    </source>
</evidence>
<evidence type="ECO:0000256" key="5">
    <source>
        <dbReference type="ARBA" id="ARBA00022777"/>
    </source>
</evidence>
<evidence type="ECO:0000256" key="12">
    <source>
        <dbReference type="ARBA" id="ARBA00051693"/>
    </source>
</evidence>
<dbReference type="SUPFAM" id="SSF56112">
    <property type="entry name" value="Protein kinase-like (PK-like)"/>
    <property type="match status" value="1"/>
</dbReference>
<reference evidence="15" key="1">
    <citation type="submission" date="2021-02" db="EMBL/GenBank/DDBJ databases">
        <authorList>
            <person name="Nowell W R."/>
        </authorList>
    </citation>
    <scope>NUCLEOTIDE SEQUENCE</scope>
</reference>
<dbReference type="InterPro" id="IPR011009">
    <property type="entry name" value="Kinase-like_dom_sf"/>
</dbReference>
<dbReference type="AlphaFoldDB" id="A0A814C4L3"/>
<dbReference type="SMART" id="SM00220">
    <property type="entry name" value="S_TKc"/>
    <property type="match status" value="1"/>
</dbReference>
<name>A0A814C4L3_9BILA</name>
<dbReference type="PANTHER" id="PTHR47238">
    <property type="entry name" value="MITOGEN-ACTIVATED PROTEIN KINASE KINASE 5"/>
    <property type="match status" value="1"/>
</dbReference>
<dbReference type="GO" id="GO:0005524">
    <property type="term" value="F:ATP binding"/>
    <property type="evidence" value="ECO:0007669"/>
    <property type="project" value="UniProtKB-KW"/>
</dbReference>
<sequence>MASSTSNNFSSSSRHELPNISTKLRVLEEKLQREGIEPVIPVNVNLTVGRSTRTRPRPGHISGGSCSPSRASSAPPTRKGTNFQLPLSPLSVQPYTSEDIRAKYLEVIKNSGLLYINEVQQRVDLKDLRHLCDLGHGSCGQVFKMEHIQTKYVLAVKVMHRTSSDEENKRIIMDVDVITKSYDCPYIIRCLGYFINTSDVWICMELMAYCFEKLLKLINQPIPESVLGKLTFTTVTALNYLKETHGVMHRDVKPSNILIDSNGNIKLCDFGICGVLIESMAKSRNAGCAGYMSPERIEPPDPTRPDYDIRADVWSLGITLIELGTNKYPYVDCKNEFDVMSRIVTEEPPELPTNSIQFSADFRSFIKLCLIKDYKQRPKYKQLMVSNEY</sequence>
<evidence type="ECO:0000256" key="13">
    <source>
        <dbReference type="SAM" id="MobiDB-lite"/>
    </source>
</evidence>
<dbReference type="PROSITE" id="PS50011">
    <property type="entry name" value="PROTEIN_KINASE_DOM"/>
    <property type="match status" value="1"/>
</dbReference>
<evidence type="ECO:0000256" key="4">
    <source>
        <dbReference type="ARBA" id="ARBA00022741"/>
    </source>
</evidence>
<keyword evidence="4" id="KW-0547">Nucleotide-binding</keyword>
<evidence type="ECO:0000256" key="6">
    <source>
        <dbReference type="ARBA" id="ARBA00022840"/>
    </source>
</evidence>
<evidence type="ECO:0000256" key="8">
    <source>
        <dbReference type="ARBA" id="ARBA00038035"/>
    </source>
</evidence>
<evidence type="ECO:0000256" key="1">
    <source>
        <dbReference type="ARBA" id="ARBA00022527"/>
    </source>
</evidence>
<evidence type="ECO:0000313" key="16">
    <source>
        <dbReference type="EMBL" id="CAF3715090.1"/>
    </source>
</evidence>
<keyword evidence="7" id="KW-0829">Tyrosine-protein kinase</keyword>
<comment type="caution">
    <text evidence="15">The sequence shown here is derived from an EMBL/GenBank/DDBJ whole genome shotgun (WGS) entry which is preliminary data.</text>
</comment>
<comment type="catalytic activity">
    <reaction evidence="10">
        <text>L-seryl-[protein] + ATP = O-phospho-L-seryl-[protein] + ADP + H(+)</text>
        <dbReference type="Rhea" id="RHEA:17989"/>
        <dbReference type="Rhea" id="RHEA-COMP:9863"/>
        <dbReference type="Rhea" id="RHEA-COMP:11604"/>
        <dbReference type="ChEBI" id="CHEBI:15378"/>
        <dbReference type="ChEBI" id="CHEBI:29999"/>
        <dbReference type="ChEBI" id="CHEBI:30616"/>
        <dbReference type="ChEBI" id="CHEBI:83421"/>
        <dbReference type="ChEBI" id="CHEBI:456216"/>
        <dbReference type="EC" id="2.7.12.2"/>
    </reaction>
</comment>
<keyword evidence="17" id="KW-1185">Reference proteome</keyword>
<evidence type="ECO:0000256" key="3">
    <source>
        <dbReference type="ARBA" id="ARBA00022679"/>
    </source>
</evidence>
<feature type="domain" description="Protein kinase" evidence="14">
    <location>
        <begin position="128"/>
        <end position="389"/>
    </location>
</feature>
<feature type="region of interest" description="Disordered" evidence="13">
    <location>
        <begin position="48"/>
        <end position="82"/>
    </location>
</feature>
<dbReference type="OrthoDB" id="10252354at2759"/>
<organism evidence="15 17">
    <name type="scientific">Didymodactylos carnosus</name>
    <dbReference type="NCBI Taxonomy" id="1234261"/>
    <lineage>
        <taxon>Eukaryota</taxon>
        <taxon>Metazoa</taxon>
        <taxon>Spiralia</taxon>
        <taxon>Gnathifera</taxon>
        <taxon>Rotifera</taxon>
        <taxon>Eurotatoria</taxon>
        <taxon>Bdelloidea</taxon>
        <taxon>Philodinida</taxon>
        <taxon>Philodinidae</taxon>
        <taxon>Didymodactylos</taxon>
    </lineage>
</organism>
<dbReference type="InterPro" id="IPR008271">
    <property type="entry name" value="Ser/Thr_kinase_AS"/>
</dbReference>
<dbReference type="GO" id="GO:0006950">
    <property type="term" value="P:response to stress"/>
    <property type="evidence" value="ECO:0007669"/>
    <property type="project" value="UniProtKB-ARBA"/>
</dbReference>
<evidence type="ECO:0000259" key="14">
    <source>
        <dbReference type="PROSITE" id="PS50011"/>
    </source>
</evidence>
<evidence type="ECO:0000256" key="2">
    <source>
        <dbReference type="ARBA" id="ARBA00022553"/>
    </source>
</evidence>
<protein>
    <recommendedName>
        <fullName evidence="9">mitogen-activated protein kinase kinase</fullName>
        <ecNumber evidence="9">2.7.12.2</ecNumber>
    </recommendedName>
</protein>
<dbReference type="PROSITE" id="PS00108">
    <property type="entry name" value="PROTEIN_KINASE_ST"/>
    <property type="match status" value="1"/>
</dbReference>
<comment type="similarity">
    <text evidence="8">Belongs to the protein kinase superfamily. STE Ser/Thr protein kinase family. MAP kinase kinase subfamily.</text>
</comment>
<feature type="compositionally biased region" description="Low complexity" evidence="13">
    <location>
        <begin position="63"/>
        <end position="76"/>
    </location>
</feature>
<evidence type="ECO:0000256" key="7">
    <source>
        <dbReference type="ARBA" id="ARBA00023137"/>
    </source>
</evidence>
<dbReference type="Gene3D" id="3.30.200.20">
    <property type="entry name" value="Phosphorylase Kinase, domain 1"/>
    <property type="match status" value="1"/>
</dbReference>
<dbReference type="PANTHER" id="PTHR47238:SF2">
    <property type="entry name" value="DUAL SPECIFICITY MITOGEN-ACTIVATED PROTEIN KINASE KINASE HEMIPTEROUS"/>
    <property type="match status" value="1"/>
</dbReference>
<dbReference type="InterPro" id="IPR000719">
    <property type="entry name" value="Prot_kinase_dom"/>
</dbReference>